<accession>A0ABP9J1V4</accession>
<evidence type="ECO:0000256" key="5">
    <source>
        <dbReference type="ARBA" id="ARBA00023251"/>
    </source>
</evidence>
<organism evidence="9 10">
    <name type="scientific">Terrabacter aeriphilus</name>
    <dbReference type="NCBI Taxonomy" id="515662"/>
    <lineage>
        <taxon>Bacteria</taxon>
        <taxon>Bacillati</taxon>
        <taxon>Actinomycetota</taxon>
        <taxon>Actinomycetes</taxon>
        <taxon>Micrococcales</taxon>
        <taxon>Intrasporangiaceae</taxon>
        <taxon>Terrabacter</taxon>
    </lineage>
</organism>
<dbReference type="Proteomes" id="UP001500427">
    <property type="component" value="Unassembled WGS sequence"/>
</dbReference>
<evidence type="ECO:0000256" key="2">
    <source>
        <dbReference type="ARBA" id="ARBA00022692"/>
    </source>
</evidence>
<feature type="transmembrane region" description="Helical" evidence="7">
    <location>
        <begin position="250"/>
        <end position="271"/>
    </location>
</feature>
<feature type="compositionally biased region" description="Low complexity" evidence="6">
    <location>
        <begin position="21"/>
        <end position="32"/>
    </location>
</feature>
<dbReference type="PANTHER" id="PTHR43229:SF2">
    <property type="entry name" value="NODULATION PROTEIN J"/>
    <property type="match status" value="1"/>
</dbReference>
<feature type="transmembrane region" description="Helical" evidence="7">
    <location>
        <begin position="194"/>
        <end position="214"/>
    </location>
</feature>
<keyword evidence="10" id="KW-1185">Reference proteome</keyword>
<feature type="transmembrane region" description="Helical" evidence="7">
    <location>
        <begin position="85"/>
        <end position="110"/>
    </location>
</feature>
<keyword evidence="2 7" id="KW-0812">Transmembrane</keyword>
<dbReference type="PANTHER" id="PTHR43229">
    <property type="entry name" value="NODULATION PROTEIN J"/>
    <property type="match status" value="1"/>
</dbReference>
<evidence type="ECO:0000256" key="3">
    <source>
        <dbReference type="ARBA" id="ARBA00022989"/>
    </source>
</evidence>
<comment type="subcellular location">
    <subcellularLocation>
        <location evidence="1">Membrane</location>
        <topology evidence="1">Multi-pass membrane protein</topology>
    </subcellularLocation>
</comment>
<evidence type="ECO:0000256" key="7">
    <source>
        <dbReference type="SAM" id="Phobius"/>
    </source>
</evidence>
<dbReference type="EMBL" id="BAABIW010000001">
    <property type="protein sequence ID" value="GAA5016256.1"/>
    <property type="molecule type" value="Genomic_DNA"/>
</dbReference>
<dbReference type="InterPro" id="IPR051784">
    <property type="entry name" value="Nod_factor_ABC_transporter"/>
</dbReference>
<feature type="compositionally biased region" description="Pro residues" evidence="6">
    <location>
        <begin position="1"/>
        <end position="20"/>
    </location>
</feature>
<evidence type="ECO:0000313" key="10">
    <source>
        <dbReference type="Proteomes" id="UP001500427"/>
    </source>
</evidence>
<evidence type="ECO:0000259" key="8">
    <source>
        <dbReference type="Pfam" id="PF01061"/>
    </source>
</evidence>
<feature type="transmembrane region" description="Helical" evidence="7">
    <location>
        <begin position="131"/>
        <end position="158"/>
    </location>
</feature>
<name>A0ABP9J1V4_9MICO</name>
<evidence type="ECO:0000313" key="9">
    <source>
        <dbReference type="EMBL" id="GAA5016256.1"/>
    </source>
</evidence>
<dbReference type="RefSeq" id="WP_425583878.1">
    <property type="nucleotide sequence ID" value="NZ_BAABIW010000001.1"/>
</dbReference>
<reference evidence="10" key="1">
    <citation type="journal article" date="2019" name="Int. J. Syst. Evol. Microbiol.">
        <title>The Global Catalogue of Microorganisms (GCM) 10K type strain sequencing project: providing services to taxonomists for standard genome sequencing and annotation.</title>
        <authorList>
            <consortium name="The Broad Institute Genomics Platform"/>
            <consortium name="The Broad Institute Genome Sequencing Center for Infectious Disease"/>
            <person name="Wu L."/>
            <person name="Ma J."/>
        </authorList>
    </citation>
    <scope>NUCLEOTIDE SEQUENCE [LARGE SCALE GENOMIC DNA]</scope>
    <source>
        <strain evidence="10">JCM 17687</strain>
    </source>
</reference>
<sequence>MSTTPTSPPSPTTPGTPGPPGTATGAGRAHAAPPRQRVLAQARFEVGSLLRNGEQLLVSLVLPAMALVGLHLSTAPSLGPGDRTALAVAGVVALCVVSAAFTSQAIATGFDRRYAVLRYLGVTPLGRGGLVAAKVLATLAVEVVQIALIAALGLALGWRPPVAGLAYAVLFVVLGTWAFVALALLLAGTLRAEAVLAVANLVWVVLLAVGGVVVPRTELPAGVSHVIGLLPSAGLGDGLRSALVAGELNLSALLVVLGWAGVATALAARLFRFDD</sequence>
<dbReference type="InterPro" id="IPR013525">
    <property type="entry name" value="ABC2_TM"/>
</dbReference>
<feature type="transmembrane region" description="Helical" evidence="7">
    <location>
        <begin position="56"/>
        <end position="73"/>
    </location>
</feature>
<dbReference type="Pfam" id="PF01061">
    <property type="entry name" value="ABC2_membrane"/>
    <property type="match status" value="1"/>
</dbReference>
<proteinExistence type="predicted"/>
<evidence type="ECO:0000256" key="4">
    <source>
        <dbReference type="ARBA" id="ARBA00023136"/>
    </source>
</evidence>
<keyword evidence="4 7" id="KW-0472">Membrane</keyword>
<evidence type="ECO:0000256" key="1">
    <source>
        <dbReference type="ARBA" id="ARBA00004141"/>
    </source>
</evidence>
<protein>
    <submittedName>
        <fullName evidence="9">ABC transporter permease</fullName>
    </submittedName>
</protein>
<feature type="transmembrane region" description="Helical" evidence="7">
    <location>
        <begin position="164"/>
        <end position="187"/>
    </location>
</feature>
<dbReference type="PIRSF" id="PIRSF006648">
    <property type="entry name" value="DrrB"/>
    <property type="match status" value="1"/>
</dbReference>
<keyword evidence="3 7" id="KW-1133">Transmembrane helix</keyword>
<feature type="domain" description="ABC-2 type transporter transmembrane" evidence="8">
    <location>
        <begin position="48"/>
        <end position="242"/>
    </location>
</feature>
<keyword evidence="5" id="KW-0046">Antibiotic resistance</keyword>
<evidence type="ECO:0000256" key="6">
    <source>
        <dbReference type="SAM" id="MobiDB-lite"/>
    </source>
</evidence>
<feature type="region of interest" description="Disordered" evidence="6">
    <location>
        <begin position="1"/>
        <end position="32"/>
    </location>
</feature>
<dbReference type="InterPro" id="IPR000412">
    <property type="entry name" value="ABC_2_transport"/>
</dbReference>
<gene>
    <name evidence="9" type="ORF">GCM10023258_01650</name>
</gene>
<comment type="caution">
    <text evidence="9">The sequence shown here is derived from an EMBL/GenBank/DDBJ whole genome shotgun (WGS) entry which is preliminary data.</text>
</comment>